<organism evidence="2 3">
    <name type="scientific">Eumeta variegata</name>
    <name type="common">Bagworm moth</name>
    <name type="synonym">Eumeta japonica</name>
    <dbReference type="NCBI Taxonomy" id="151549"/>
    <lineage>
        <taxon>Eukaryota</taxon>
        <taxon>Metazoa</taxon>
        <taxon>Ecdysozoa</taxon>
        <taxon>Arthropoda</taxon>
        <taxon>Hexapoda</taxon>
        <taxon>Insecta</taxon>
        <taxon>Pterygota</taxon>
        <taxon>Neoptera</taxon>
        <taxon>Endopterygota</taxon>
        <taxon>Lepidoptera</taxon>
        <taxon>Glossata</taxon>
        <taxon>Ditrysia</taxon>
        <taxon>Tineoidea</taxon>
        <taxon>Psychidae</taxon>
        <taxon>Oiketicinae</taxon>
        <taxon>Eumeta</taxon>
    </lineage>
</organism>
<name>A0A4C1V6P5_EUMVA</name>
<protein>
    <submittedName>
        <fullName evidence="2">Uncharacterized protein</fullName>
    </submittedName>
</protein>
<gene>
    <name evidence="2" type="ORF">EVAR_29915_1</name>
</gene>
<evidence type="ECO:0000313" key="2">
    <source>
        <dbReference type="EMBL" id="GBP34518.1"/>
    </source>
</evidence>
<evidence type="ECO:0000313" key="3">
    <source>
        <dbReference type="Proteomes" id="UP000299102"/>
    </source>
</evidence>
<accession>A0A4C1V6P5</accession>
<feature type="region of interest" description="Disordered" evidence="1">
    <location>
        <begin position="258"/>
        <end position="280"/>
    </location>
</feature>
<sequence length="280" mass="31118">MTYDKPLKGREVRRVQRPYLQVRHRRRVGKLIPDTSTGTGWRVSSEARGPRGGGARGAVWGGRGVRWAAPANGARARPPHLRLPLALVNLVFFRSVLASARRSAPSYFIFSFVPPSRLSSYFTPVDGRPALYERRPPARSARGARGAAAARNKLLTSISIRKKFLTKVISTNLAPHFVSMARRAVCKCPFQGAARIDELRPNSEKLDETLFACPAETEERKRQIVYQRGGYRGDLLRRAAARCRATLSRSAAPERIRDLPSGAFDSSPEKNIWNGDTAKV</sequence>
<evidence type="ECO:0000256" key="1">
    <source>
        <dbReference type="SAM" id="MobiDB-lite"/>
    </source>
</evidence>
<proteinExistence type="predicted"/>
<dbReference type="Proteomes" id="UP000299102">
    <property type="component" value="Unassembled WGS sequence"/>
</dbReference>
<reference evidence="2 3" key="1">
    <citation type="journal article" date="2019" name="Commun. Biol.">
        <title>The bagworm genome reveals a unique fibroin gene that provides high tensile strength.</title>
        <authorList>
            <person name="Kono N."/>
            <person name="Nakamura H."/>
            <person name="Ohtoshi R."/>
            <person name="Tomita M."/>
            <person name="Numata K."/>
            <person name="Arakawa K."/>
        </authorList>
    </citation>
    <scope>NUCLEOTIDE SEQUENCE [LARGE SCALE GENOMIC DNA]</scope>
</reference>
<dbReference type="AlphaFoldDB" id="A0A4C1V6P5"/>
<keyword evidence="3" id="KW-1185">Reference proteome</keyword>
<dbReference type="EMBL" id="BGZK01000289">
    <property type="protein sequence ID" value="GBP34518.1"/>
    <property type="molecule type" value="Genomic_DNA"/>
</dbReference>
<comment type="caution">
    <text evidence="2">The sequence shown here is derived from an EMBL/GenBank/DDBJ whole genome shotgun (WGS) entry which is preliminary data.</text>
</comment>
<feature type="region of interest" description="Disordered" evidence="1">
    <location>
        <begin position="33"/>
        <end position="56"/>
    </location>
</feature>